<keyword evidence="10" id="KW-0732">Signal</keyword>
<dbReference type="OrthoDB" id="106611at2"/>
<dbReference type="Proteomes" id="UP000243374">
    <property type="component" value="Unassembled WGS sequence"/>
</dbReference>
<proteinExistence type="inferred from homology"/>
<keyword evidence="6" id="KW-0406">Ion transport</keyword>
<evidence type="ECO:0000256" key="3">
    <source>
        <dbReference type="ARBA" id="ARBA00022448"/>
    </source>
</evidence>
<accession>A0A662Z8X8</accession>
<dbReference type="EMBL" id="FOSF01000020">
    <property type="protein sequence ID" value="SFK06832.1"/>
    <property type="molecule type" value="Genomic_DNA"/>
</dbReference>
<feature type="signal peptide" evidence="10">
    <location>
        <begin position="1"/>
        <end position="23"/>
    </location>
</feature>
<keyword evidence="8" id="KW-0472">Membrane</keyword>
<dbReference type="Gene3D" id="2.40.170.10">
    <property type="entry name" value="Porin, LamB type"/>
    <property type="match status" value="1"/>
</dbReference>
<dbReference type="GO" id="GO:0006811">
    <property type="term" value="P:monoatomic ion transport"/>
    <property type="evidence" value="ECO:0007669"/>
    <property type="project" value="UniProtKB-KW"/>
</dbReference>
<comment type="similarity">
    <text evidence="2">Belongs to the porin LamB (TC 1.B.3) family.</text>
</comment>
<dbReference type="AlphaFoldDB" id="A0A662Z8X8"/>
<evidence type="ECO:0000256" key="2">
    <source>
        <dbReference type="ARBA" id="ARBA00007055"/>
    </source>
</evidence>
<organism evidence="11 12">
    <name type="scientific">Succinivibrio dextrinosolvens</name>
    <dbReference type="NCBI Taxonomy" id="83771"/>
    <lineage>
        <taxon>Bacteria</taxon>
        <taxon>Pseudomonadati</taxon>
        <taxon>Pseudomonadota</taxon>
        <taxon>Gammaproteobacteria</taxon>
        <taxon>Aeromonadales</taxon>
        <taxon>Succinivibrionaceae</taxon>
        <taxon>Succinivibrio</taxon>
    </lineage>
</organism>
<dbReference type="InterPro" id="IPR003192">
    <property type="entry name" value="Porin_LamB"/>
</dbReference>
<dbReference type="InterPro" id="IPR036998">
    <property type="entry name" value="Porin_LamB_sf"/>
</dbReference>
<dbReference type="RefSeq" id="WP_074840478.1">
    <property type="nucleotide sequence ID" value="NZ_CP047056.1"/>
</dbReference>
<evidence type="ECO:0000256" key="5">
    <source>
        <dbReference type="ARBA" id="ARBA00022692"/>
    </source>
</evidence>
<evidence type="ECO:0000313" key="12">
    <source>
        <dbReference type="Proteomes" id="UP000243374"/>
    </source>
</evidence>
<feature type="chain" id="PRO_5024822994" evidence="10">
    <location>
        <begin position="24"/>
        <end position="442"/>
    </location>
</feature>
<comment type="subcellular location">
    <subcellularLocation>
        <location evidence="1">Cell outer membrane</location>
        <topology evidence="1">Multi-pass membrane protein</topology>
    </subcellularLocation>
</comment>
<dbReference type="InterPro" id="IPR050286">
    <property type="entry name" value="G_neg_Bact_CarbUptk_Porin"/>
</dbReference>
<keyword evidence="12" id="KW-1185">Reference proteome</keyword>
<dbReference type="SUPFAM" id="SSF56935">
    <property type="entry name" value="Porins"/>
    <property type="match status" value="1"/>
</dbReference>
<name>A0A662Z8X8_9GAMM</name>
<dbReference type="GO" id="GO:0015774">
    <property type="term" value="P:polysaccharide transport"/>
    <property type="evidence" value="ECO:0007669"/>
    <property type="project" value="TreeGrafter"/>
</dbReference>
<dbReference type="GO" id="GO:0015288">
    <property type="term" value="F:porin activity"/>
    <property type="evidence" value="ECO:0007669"/>
    <property type="project" value="UniProtKB-KW"/>
</dbReference>
<dbReference type="GO" id="GO:0015144">
    <property type="term" value="F:carbohydrate transmembrane transporter activity"/>
    <property type="evidence" value="ECO:0007669"/>
    <property type="project" value="TreeGrafter"/>
</dbReference>
<dbReference type="GO" id="GO:0009279">
    <property type="term" value="C:cell outer membrane"/>
    <property type="evidence" value="ECO:0007669"/>
    <property type="project" value="UniProtKB-SubCell"/>
</dbReference>
<evidence type="ECO:0000256" key="1">
    <source>
        <dbReference type="ARBA" id="ARBA00004571"/>
    </source>
</evidence>
<sequence>MKKISLIAAAMFAAVTSMPAAHADYTPNIYFNGYLRTGVFHGKGGQMAKFNVNKVGRLGNENDSYGELALGSDIIKVDDTVWTVNSRFTVADNKYNQDWQATDGERANNNHLALRELYINAKGVLDWDKDASVWVGKRFYKREDIHITDMYYYDISGYGAGFDGLAFGPGKLDLAWIRQDDSTNSYSDETNRLYKTYVSVNKLDARYNFSVFNDANLQIANTYYIAERDNKYSYLENEVKNANTFDIELNVGFNGGWNKTVYQWMHGSNANGVHYGTGNWLDYTGNTNSANGHRIINTGDVSITDKFKFQHVENIAHSSGYNDHKKTTTYSVVVRPFYQLTKMTRLIWEAGAYYDVTKLDNGSKNKEKGQKLTMAYGITPDASNMWSRPEIRLFLSYIHGTVTNDGERQPVNLTNYTNYNTDNSKVDYNHNVMFGVQVEAWW</sequence>
<reference evidence="11 12" key="1">
    <citation type="submission" date="2016-10" db="EMBL/GenBank/DDBJ databases">
        <authorList>
            <person name="Varghese N."/>
            <person name="Submissions S."/>
        </authorList>
    </citation>
    <scope>NUCLEOTIDE SEQUENCE [LARGE SCALE GENOMIC DNA]</scope>
    <source>
        <strain evidence="11 12">22B</strain>
    </source>
</reference>
<evidence type="ECO:0000256" key="6">
    <source>
        <dbReference type="ARBA" id="ARBA00023065"/>
    </source>
</evidence>
<evidence type="ECO:0000256" key="7">
    <source>
        <dbReference type="ARBA" id="ARBA00023114"/>
    </source>
</evidence>
<dbReference type="Pfam" id="PF02264">
    <property type="entry name" value="LamB"/>
    <property type="match status" value="1"/>
</dbReference>
<evidence type="ECO:0000256" key="8">
    <source>
        <dbReference type="ARBA" id="ARBA00023136"/>
    </source>
</evidence>
<evidence type="ECO:0000256" key="9">
    <source>
        <dbReference type="ARBA" id="ARBA00023237"/>
    </source>
</evidence>
<gene>
    <name evidence="11" type="ORF">SAMN04487865_10206</name>
</gene>
<keyword evidence="7" id="KW-0626">Porin</keyword>
<protein>
    <submittedName>
        <fullName evidence="11">Maltoporin</fullName>
    </submittedName>
</protein>
<dbReference type="PANTHER" id="PTHR38762">
    <property type="entry name" value="CRYPTIC OUTER MEMBRANE PORIN BGLH-RELATED"/>
    <property type="match status" value="1"/>
</dbReference>
<dbReference type="GO" id="GO:0046930">
    <property type="term" value="C:pore complex"/>
    <property type="evidence" value="ECO:0007669"/>
    <property type="project" value="UniProtKB-KW"/>
</dbReference>
<keyword evidence="4" id="KW-1134">Transmembrane beta strand</keyword>
<evidence type="ECO:0000256" key="10">
    <source>
        <dbReference type="SAM" id="SignalP"/>
    </source>
</evidence>
<keyword evidence="5" id="KW-0812">Transmembrane</keyword>
<dbReference type="PANTHER" id="PTHR38762:SF1">
    <property type="entry name" value="CRYPTIC OUTER MEMBRANE PORIN BGLH-RELATED"/>
    <property type="match status" value="1"/>
</dbReference>
<evidence type="ECO:0000313" key="11">
    <source>
        <dbReference type="EMBL" id="SFK06832.1"/>
    </source>
</evidence>
<keyword evidence="9" id="KW-0998">Cell outer membrane</keyword>
<evidence type="ECO:0000256" key="4">
    <source>
        <dbReference type="ARBA" id="ARBA00022452"/>
    </source>
</evidence>
<keyword evidence="3" id="KW-0813">Transport</keyword>